<evidence type="ECO:0000256" key="5">
    <source>
        <dbReference type="ARBA" id="ARBA00023136"/>
    </source>
</evidence>
<dbReference type="SUPFAM" id="SSF56935">
    <property type="entry name" value="Porins"/>
    <property type="match status" value="1"/>
</dbReference>
<keyword evidence="5 7" id="KW-0472">Membrane</keyword>
<evidence type="ECO:0000313" key="10">
    <source>
        <dbReference type="EMBL" id="MDA3616528.1"/>
    </source>
</evidence>
<organism evidence="10 11">
    <name type="scientific">Polluticaenibacter yanchengensis</name>
    <dbReference type="NCBI Taxonomy" id="3014562"/>
    <lineage>
        <taxon>Bacteria</taxon>
        <taxon>Pseudomonadati</taxon>
        <taxon>Bacteroidota</taxon>
        <taxon>Chitinophagia</taxon>
        <taxon>Chitinophagales</taxon>
        <taxon>Chitinophagaceae</taxon>
        <taxon>Polluticaenibacter</taxon>
    </lineage>
</organism>
<dbReference type="InterPro" id="IPR023996">
    <property type="entry name" value="TonB-dep_OMP_SusC/RagA"/>
</dbReference>
<name>A0ABT4UQT8_9BACT</name>
<dbReference type="InterPro" id="IPR039426">
    <property type="entry name" value="TonB-dep_rcpt-like"/>
</dbReference>
<keyword evidence="3 7" id="KW-1134">Transmembrane beta strand</keyword>
<keyword evidence="4 7" id="KW-0812">Transmembrane</keyword>
<comment type="similarity">
    <text evidence="7">Belongs to the TonB-dependent receptor family.</text>
</comment>
<evidence type="ECO:0000256" key="6">
    <source>
        <dbReference type="ARBA" id="ARBA00023237"/>
    </source>
</evidence>
<evidence type="ECO:0000256" key="2">
    <source>
        <dbReference type="ARBA" id="ARBA00022448"/>
    </source>
</evidence>
<dbReference type="PROSITE" id="PS52016">
    <property type="entry name" value="TONB_DEPENDENT_REC_3"/>
    <property type="match status" value="1"/>
</dbReference>
<dbReference type="InterPro" id="IPR036942">
    <property type="entry name" value="Beta-barrel_TonB_sf"/>
</dbReference>
<keyword evidence="6 7" id="KW-0998">Cell outer membrane</keyword>
<dbReference type="Gene3D" id="2.40.170.20">
    <property type="entry name" value="TonB-dependent receptor, beta-barrel domain"/>
    <property type="match status" value="1"/>
</dbReference>
<dbReference type="SUPFAM" id="SSF49464">
    <property type="entry name" value="Carboxypeptidase regulatory domain-like"/>
    <property type="match status" value="1"/>
</dbReference>
<sequence length="1157" mass="129643">MSVNLCGNEKKATKTFKSTRYRMTPNVFRTLKLSLLFTATFLTVGARETVEKVSLNIKNGSIESALTSITRQTGVRFHYNPDALSKYKPLDVSFNNLTLEEAIKICLKDKALSYKIDALQNIVNIRTGITPNSYNENEETPDAPQETQIKGTVKADDDGSTLAGATVTVKGTKRNTLTDNKGNFTISAAEGATLIISYVGYDNKEIKVNASGNYNIKLVLTASSVNDAVVTGMYVRPKANFTGASMSFSAEEISKVSNSNLLNALQSLDPSFQLTENLNLGSNPNVLANVVLRSGNSLVDLSQTSTVPFDYANGANVPLFILDGFEVPLQRINDLDINRVIRVDILKDAAATSIYGSRAANGVIVIETLRPKPGKLRFTYIGNVNVEAPDLTSYNLLNAREKFDLENKVNAYTFYNWNFREQDLAYFYNARLAAIESGINTDWISQPVQTGIGNKHSLYIEGGSEDVLYGLNLTYNNITGAMKGSDRRTITGNTYLSYRVKNFQFRNDLTINANVANNSPYGSFTQYTRLNPYWTPYDDEGNYKVYLEDVRNIYGNRLTNFDLYNNLDGQAVGRATNPLYNASLNIVDRNSYNNLINNFSTQWQASPWLRFTGRFAFQYQQDQSDKFLPAQHTSFVTKPTFEKGTYTKGHGNRSSYESTITADFNKTIGKNQFYATVGTTIQEVKFNTESVTVQGFPNPKLDQLVLGNGYAEGARPIGSESITRLFGLLSNVSYTYDNRYLLDFSFRSDGSSQFGTEKRFAPFWAAGAGWNLHNESFVKQLSFVDRLKIRYSYGYTGSQNFASYLGITTNQYYNNSDYRGVIGTYLLGFGNSSLEWQKTIKNNIGADITLFKKFDVTANYFIEKTNGSIASISTAPSTGFSSYSENMGDVIARGWEVYARYNIFNNNVKRNNLSVFVNIVSVKNKIERVSNTIAALNEKADNEKSTRPVTRYAAGQSTTSIWAVPSLGIDPSTGYEIFVKKSGELTNVYSPLDQVIVGDLRPKFEGTFGPNLELNGWGFNGYFRFRYGGQAYNQTLVERVENVAVAYYNVDRRVYEDRWMKPGDVVPFKGIIDNNGISISEQTYATSRFVQDDNLLSLENVSVYYRFPERLNKRLNLQNTKISLFASDIFRISSIKRERGLDYPFARTISLQIQTSF</sequence>
<comment type="caution">
    <text evidence="10">The sequence shown here is derived from an EMBL/GenBank/DDBJ whole genome shotgun (WGS) entry which is preliminary data.</text>
</comment>
<dbReference type="Gene3D" id="2.60.40.1120">
    <property type="entry name" value="Carboxypeptidase-like, regulatory domain"/>
    <property type="match status" value="1"/>
</dbReference>
<dbReference type="NCBIfam" id="TIGR04056">
    <property type="entry name" value="OMP_RagA_SusC"/>
    <property type="match status" value="1"/>
</dbReference>
<dbReference type="InterPro" id="IPR012910">
    <property type="entry name" value="Plug_dom"/>
</dbReference>
<dbReference type="RefSeq" id="WP_407032858.1">
    <property type="nucleotide sequence ID" value="NZ_JAQGEF010000033.1"/>
</dbReference>
<evidence type="ECO:0000256" key="1">
    <source>
        <dbReference type="ARBA" id="ARBA00004571"/>
    </source>
</evidence>
<evidence type="ECO:0000256" key="3">
    <source>
        <dbReference type="ARBA" id="ARBA00022452"/>
    </source>
</evidence>
<comment type="subcellular location">
    <subcellularLocation>
        <location evidence="1 7">Cell outer membrane</location>
        <topology evidence="1 7">Multi-pass membrane protein</topology>
    </subcellularLocation>
</comment>
<gene>
    <name evidence="10" type="ORF">O3P16_17080</name>
</gene>
<keyword evidence="8" id="KW-0175">Coiled coil</keyword>
<dbReference type="Pfam" id="PF07715">
    <property type="entry name" value="Plug"/>
    <property type="match status" value="1"/>
</dbReference>
<accession>A0ABT4UQT8</accession>
<dbReference type="Gene3D" id="3.55.50.30">
    <property type="match status" value="1"/>
</dbReference>
<dbReference type="Pfam" id="PF13715">
    <property type="entry name" value="CarbopepD_reg_2"/>
    <property type="match status" value="1"/>
</dbReference>
<feature type="coiled-coil region" evidence="8">
    <location>
        <begin position="919"/>
        <end position="946"/>
    </location>
</feature>
<protein>
    <submittedName>
        <fullName evidence="10">SusC/RagA family TonB-linked outer membrane protein</fullName>
    </submittedName>
</protein>
<evidence type="ECO:0000256" key="4">
    <source>
        <dbReference type="ARBA" id="ARBA00022692"/>
    </source>
</evidence>
<dbReference type="InterPro" id="IPR008969">
    <property type="entry name" value="CarboxyPept-like_regulatory"/>
</dbReference>
<dbReference type="InterPro" id="IPR023997">
    <property type="entry name" value="TonB-dep_OMP_SusC/RagA_CS"/>
</dbReference>
<evidence type="ECO:0000256" key="8">
    <source>
        <dbReference type="SAM" id="Coils"/>
    </source>
</evidence>
<keyword evidence="11" id="KW-1185">Reference proteome</keyword>
<dbReference type="NCBIfam" id="TIGR04057">
    <property type="entry name" value="SusC_RagA_signa"/>
    <property type="match status" value="1"/>
</dbReference>
<feature type="domain" description="TonB-dependent receptor plug" evidence="9">
    <location>
        <begin position="240"/>
        <end position="363"/>
    </location>
</feature>
<keyword evidence="2 7" id="KW-0813">Transport</keyword>
<evidence type="ECO:0000313" key="11">
    <source>
        <dbReference type="Proteomes" id="UP001210231"/>
    </source>
</evidence>
<proteinExistence type="inferred from homology"/>
<evidence type="ECO:0000256" key="7">
    <source>
        <dbReference type="PROSITE-ProRule" id="PRU01360"/>
    </source>
</evidence>
<dbReference type="Proteomes" id="UP001210231">
    <property type="component" value="Unassembled WGS sequence"/>
</dbReference>
<dbReference type="InterPro" id="IPR037066">
    <property type="entry name" value="Plug_dom_sf"/>
</dbReference>
<reference evidence="10 11" key="1">
    <citation type="submission" date="2022-12" db="EMBL/GenBank/DDBJ databases">
        <title>Chitinophagaceae gen. sp. nov., a new member of the family Chitinophagaceae, isolated from soil in a chemical factory.</title>
        <authorList>
            <person name="Ke Z."/>
        </authorList>
    </citation>
    <scope>NUCLEOTIDE SEQUENCE [LARGE SCALE GENOMIC DNA]</scope>
    <source>
        <strain evidence="10 11">LY-5</strain>
    </source>
</reference>
<dbReference type="EMBL" id="JAQGEF010000033">
    <property type="protein sequence ID" value="MDA3616528.1"/>
    <property type="molecule type" value="Genomic_DNA"/>
</dbReference>
<evidence type="ECO:0000259" key="9">
    <source>
        <dbReference type="Pfam" id="PF07715"/>
    </source>
</evidence>
<dbReference type="Gene3D" id="2.170.130.10">
    <property type="entry name" value="TonB-dependent receptor, plug domain"/>
    <property type="match status" value="1"/>
</dbReference>